<dbReference type="InterPro" id="IPR043128">
    <property type="entry name" value="Rev_trsase/Diguanyl_cyclase"/>
</dbReference>
<evidence type="ECO:0000256" key="1">
    <source>
        <dbReference type="SAM" id="Phobius"/>
    </source>
</evidence>
<dbReference type="Proteomes" id="UP000198832">
    <property type="component" value="Unassembled WGS sequence"/>
</dbReference>
<dbReference type="SUPFAM" id="SSF55073">
    <property type="entry name" value="Nucleotide cyclase"/>
    <property type="match status" value="1"/>
</dbReference>
<keyword evidence="4" id="KW-1185">Reference proteome</keyword>
<dbReference type="Gene3D" id="3.30.70.270">
    <property type="match status" value="1"/>
</dbReference>
<dbReference type="InterPro" id="IPR050469">
    <property type="entry name" value="Diguanylate_Cyclase"/>
</dbReference>
<dbReference type="PROSITE" id="PS50887">
    <property type="entry name" value="GGDEF"/>
    <property type="match status" value="1"/>
</dbReference>
<feature type="transmembrane region" description="Helical" evidence="1">
    <location>
        <begin position="66"/>
        <end position="85"/>
    </location>
</feature>
<dbReference type="SMART" id="SM00267">
    <property type="entry name" value="GGDEF"/>
    <property type="match status" value="1"/>
</dbReference>
<dbReference type="AlphaFoldDB" id="A0A1I1NX19"/>
<feature type="transmembrane region" description="Helical" evidence="1">
    <location>
        <begin position="6"/>
        <end position="25"/>
    </location>
</feature>
<dbReference type="PANTHER" id="PTHR45138">
    <property type="entry name" value="REGULATORY COMPONENTS OF SENSORY TRANSDUCTION SYSTEM"/>
    <property type="match status" value="1"/>
</dbReference>
<dbReference type="STRING" id="574651.SAMN04487968_1198"/>
<gene>
    <name evidence="3" type="ORF">SAMN04487968_1198</name>
</gene>
<protein>
    <submittedName>
        <fullName evidence="3">Diguanylate cyclase (GGDEF) domain-containing protein</fullName>
    </submittedName>
</protein>
<feature type="transmembrane region" description="Helical" evidence="1">
    <location>
        <begin position="153"/>
        <end position="177"/>
    </location>
</feature>
<feature type="transmembrane region" description="Helical" evidence="1">
    <location>
        <begin position="115"/>
        <end position="132"/>
    </location>
</feature>
<organism evidence="3 4">
    <name type="scientific">Nocardioides terrae</name>
    <dbReference type="NCBI Taxonomy" id="574651"/>
    <lineage>
        <taxon>Bacteria</taxon>
        <taxon>Bacillati</taxon>
        <taxon>Actinomycetota</taxon>
        <taxon>Actinomycetes</taxon>
        <taxon>Propionibacteriales</taxon>
        <taxon>Nocardioidaceae</taxon>
        <taxon>Nocardioides</taxon>
    </lineage>
</organism>
<reference evidence="3 4" key="1">
    <citation type="submission" date="2016-10" db="EMBL/GenBank/DDBJ databases">
        <authorList>
            <person name="de Groot N.N."/>
        </authorList>
    </citation>
    <scope>NUCLEOTIDE SEQUENCE [LARGE SCALE GENOMIC DNA]</scope>
    <source>
        <strain evidence="3 4">CGMCC 1.7056</strain>
    </source>
</reference>
<feature type="transmembrane region" description="Helical" evidence="1">
    <location>
        <begin position="197"/>
        <end position="217"/>
    </location>
</feature>
<dbReference type="InterPro" id="IPR029787">
    <property type="entry name" value="Nucleotide_cyclase"/>
</dbReference>
<dbReference type="CDD" id="cd01949">
    <property type="entry name" value="GGDEF"/>
    <property type="match status" value="1"/>
</dbReference>
<dbReference type="GO" id="GO:0052621">
    <property type="term" value="F:diguanylate cyclase activity"/>
    <property type="evidence" value="ECO:0007669"/>
    <property type="project" value="TreeGrafter"/>
</dbReference>
<name>A0A1I1NX19_9ACTN</name>
<dbReference type="NCBIfam" id="TIGR00254">
    <property type="entry name" value="GGDEF"/>
    <property type="match status" value="1"/>
</dbReference>
<dbReference type="OrthoDB" id="23692at2"/>
<keyword evidence="1" id="KW-0472">Membrane</keyword>
<dbReference type="PANTHER" id="PTHR45138:SF9">
    <property type="entry name" value="DIGUANYLATE CYCLASE DGCM-RELATED"/>
    <property type="match status" value="1"/>
</dbReference>
<feature type="domain" description="GGDEF" evidence="2">
    <location>
        <begin position="258"/>
        <end position="387"/>
    </location>
</feature>
<feature type="transmembrane region" description="Helical" evidence="1">
    <location>
        <begin position="92"/>
        <end position="109"/>
    </location>
</feature>
<keyword evidence="1" id="KW-1133">Transmembrane helix</keyword>
<dbReference type="InterPro" id="IPR000160">
    <property type="entry name" value="GGDEF_dom"/>
</dbReference>
<evidence type="ECO:0000259" key="2">
    <source>
        <dbReference type="PROSITE" id="PS50887"/>
    </source>
</evidence>
<dbReference type="RefSeq" id="WP_091126483.1">
    <property type="nucleotide sequence ID" value="NZ_FOLB01000019.1"/>
</dbReference>
<evidence type="ECO:0000313" key="3">
    <source>
        <dbReference type="EMBL" id="SFC99263.1"/>
    </source>
</evidence>
<feature type="transmembrane region" description="Helical" evidence="1">
    <location>
        <begin position="37"/>
        <end position="54"/>
    </location>
</feature>
<sequence length="387" mass="41294">MLDTVSLRVAFGLIALCVLVLFYAVTYRSTRSAFCGWWVLSLACYLSGGILYLFDGTGAQVVANPAANALGVLGSALVWAATASLAERRLPLTWLVVPALVVLAVSALDDPGHDTWAGGPFYLAAMALYFLLVSRDLGRLWVTRPRDALVDSAYQVALMSMLVSSALVAVLYSARWVLFLAVGPDAALFRDLVGSQITTLILMVLLVTVTFNMTALAQSQQTRDLQLAARQDPLTGLLNRPGFHQRAAEVIRVAAPRRAVYVVMSDFDDFKLLNDHYGHPAGDAALAAFGAACRAELYPSDVAARFGGDEFALLLWGRSGRTPEETLAAISLRLATGAAQGAHAHSSVSFGVAELDRKAGLDAALARADSALYQAKRTGFGNVVRAD</sequence>
<keyword evidence="1" id="KW-0812">Transmembrane</keyword>
<proteinExistence type="predicted"/>
<dbReference type="EMBL" id="FOLB01000019">
    <property type="protein sequence ID" value="SFC99263.1"/>
    <property type="molecule type" value="Genomic_DNA"/>
</dbReference>
<evidence type="ECO:0000313" key="4">
    <source>
        <dbReference type="Proteomes" id="UP000198832"/>
    </source>
</evidence>
<accession>A0A1I1NX19</accession>
<dbReference type="Pfam" id="PF00990">
    <property type="entry name" value="GGDEF"/>
    <property type="match status" value="1"/>
</dbReference>